<dbReference type="GO" id="GO:0016787">
    <property type="term" value="F:hydrolase activity"/>
    <property type="evidence" value="ECO:0007669"/>
    <property type="project" value="UniProtKB-KW"/>
</dbReference>
<evidence type="ECO:0000256" key="3">
    <source>
        <dbReference type="ARBA" id="ARBA00022840"/>
    </source>
</evidence>
<dbReference type="InterPro" id="IPR027417">
    <property type="entry name" value="P-loop_NTPase"/>
</dbReference>
<dbReference type="InterPro" id="IPR019591">
    <property type="entry name" value="Mrp/NBP35_ATP-bd"/>
</dbReference>
<dbReference type="FunFam" id="3.40.50.300:FF:003849">
    <property type="entry name" value="MRP family ATP-binding protein"/>
    <property type="match status" value="1"/>
</dbReference>
<dbReference type="GO" id="GO:0051539">
    <property type="term" value="F:4 iron, 4 sulfur cluster binding"/>
    <property type="evidence" value="ECO:0007669"/>
    <property type="project" value="TreeGrafter"/>
</dbReference>
<keyword evidence="4" id="KW-0408">Iron</keyword>
<evidence type="ECO:0000256" key="7">
    <source>
        <dbReference type="SAM" id="MobiDB-lite"/>
    </source>
</evidence>
<proteinExistence type="inferred from homology"/>
<keyword evidence="3" id="KW-0067">ATP-binding</keyword>
<protein>
    <submittedName>
        <fullName evidence="8">P-loop containing nucleoside triphosphate hydrolase protein</fullName>
    </submittedName>
</protein>
<dbReference type="PANTHER" id="PTHR42961:SF2">
    <property type="entry name" value="IRON-SULFUR PROTEIN NUBPL"/>
    <property type="match status" value="1"/>
</dbReference>
<keyword evidence="1" id="KW-0479">Metal-binding</keyword>
<dbReference type="GO" id="GO:0005524">
    <property type="term" value="F:ATP binding"/>
    <property type="evidence" value="ECO:0007669"/>
    <property type="project" value="UniProtKB-KW"/>
</dbReference>
<accession>A0AAD9CXH2</accession>
<keyword evidence="2" id="KW-0547">Nucleotide-binding</keyword>
<evidence type="ECO:0000256" key="2">
    <source>
        <dbReference type="ARBA" id="ARBA00022741"/>
    </source>
</evidence>
<organism evidence="8 9">
    <name type="scientific">Papiliotrema laurentii</name>
    <name type="common">Cryptococcus laurentii</name>
    <dbReference type="NCBI Taxonomy" id="5418"/>
    <lineage>
        <taxon>Eukaryota</taxon>
        <taxon>Fungi</taxon>
        <taxon>Dikarya</taxon>
        <taxon>Basidiomycota</taxon>
        <taxon>Agaricomycotina</taxon>
        <taxon>Tremellomycetes</taxon>
        <taxon>Tremellales</taxon>
        <taxon>Rhynchogastremaceae</taxon>
        <taxon>Papiliotrema</taxon>
    </lineage>
</organism>
<keyword evidence="5" id="KW-0411">Iron-sulfur</keyword>
<dbReference type="GO" id="GO:0016226">
    <property type="term" value="P:iron-sulfur cluster assembly"/>
    <property type="evidence" value="ECO:0007669"/>
    <property type="project" value="InterPro"/>
</dbReference>
<dbReference type="Pfam" id="PF10609">
    <property type="entry name" value="ParA"/>
    <property type="match status" value="1"/>
</dbReference>
<dbReference type="CDD" id="cd02037">
    <property type="entry name" value="Mrp_NBP35"/>
    <property type="match status" value="1"/>
</dbReference>
<evidence type="ECO:0000256" key="4">
    <source>
        <dbReference type="ARBA" id="ARBA00023004"/>
    </source>
</evidence>
<dbReference type="SUPFAM" id="SSF52540">
    <property type="entry name" value="P-loop containing nucleoside triphosphate hydrolases"/>
    <property type="match status" value="1"/>
</dbReference>
<dbReference type="GO" id="GO:0005739">
    <property type="term" value="C:mitochondrion"/>
    <property type="evidence" value="ECO:0007669"/>
    <property type="project" value="TreeGrafter"/>
</dbReference>
<dbReference type="Proteomes" id="UP001182556">
    <property type="component" value="Unassembled WGS sequence"/>
</dbReference>
<keyword evidence="9" id="KW-1185">Reference proteome</keyword>
<dbReference type="EMBL" id="JAODAN010000006">
    <property type="protein sequence ID" value="KAK1923749.1"/>
    <property type="molecule type" value="Genomic_DNA"/>
</dbReference>
<name>A0AAD9CXH2_PAPLA</name>
<feature type="region of interest" description="Disordered" evidence="7">
    <location>
        <begin position="29"/>
        <end position="60"/>
    </location>
</feature>
<dbReference type="PANTHER" id="PTHR42961">
    <property type="entry name" value="IRON-SULFUR PROTEIN NUBPL"/>
    <property type="match status" value="1"/>
</dbReference>
<dbReference type="InterPro" id="IPR033756">
    <property type="entry name" value="YlxH/NBP35"/>
</dbReference>
<dbReference type="Gene3D" id="3.40.50.300">
    <property type="entry name" value="P-loop containing nucleotide triphosphate hydrolases"/>
    <property type="match status" value="1"/>
</dbReference>
<sequence>MSIRLSLPRLGCALRVPASHSQRCFHAASSSRSHENPLGIPRRVANPPPTIPRRGAPPEKSRIKGIKQIVVVASGKGGVGKSTVAANLALALLQTHKLDRSPRVGLLDLDIFGPSVPKLMGLENAGDPRLSPSNKLLPLQNHGVQTMSIGYLLPPNPANDSPVVWRGMMVMKAVQQLLFDVDWTSNDQDLDVLVIDMPPGTGDVQLSLGQLVDVDGAVIVSTPQDVALIDARKGVGMFNKVNIPIVGFLLNMSHFTCSSCTTPHELFGSAKSFEQAASELRLPVLGKVPLVPTVSGGGDAGRPVMVQSSPEGQEVREVMRDVGAKVWDWLSTRPASSIGVRG</sequence>
<dbReference type="GO" id="GO:0032981">
    <property type="term" value="P:mitochondrial respiratory chain complex I assembly"/>
    <property type="evidence" value="ECO:0007669"/>
    <property type="project" value="TreeGrafter"/>
</dbReference>
<evidence type="ECO:0000313" key="8">
    <source>
        <dbReference type="EMBL" id="KAK1923749.1"/>
    </source>
</evidence>
<dbReference type="AlphaFoldDB" id="A0AAD9CXH2"/>
<comment type="caution">
    <text evidence="8">The sequence shown here is derived from an EMBL/GenBank/DDBJ whole genome shotgun (WGS) entry which is preliminary data.</text>
</comment>
<dbReference type="GO" id="GO:0046872">
    <property type="term" value="F:metal ion binding"/>
    <property type="evidence" value="ECO:0007669"/>
    <property type="project" value="UniProtKB-KW"/>
</dbReference>
<evidence type="ECO:0000313" key="9">
    <source>
        <dbReference type="Proteomes" id="UP001182556"/>
    </source>
</evidence>
<evidence type="ECO:0000256" key="1">
    <source>
        <dbReference type="ARBA" id="ARBA00022723"/>
    </source>
</evidence>
<dbReference type="HAMAP" id="MF_02040">
    <property type="entry name" value="Mrp_NBP35"/>
    <property type="match status" value="1"/>
</dbReference>
<dbReference type="InterPro" id="IPR044304">
    <property type="entry name" value="NUBPL-like"/>
</dbReference>
<keyword evidence="8" id="KW-0378">Hydrolase</keyword>
<dbReference type="GO" id="GO:0140663">
    <property type="term" value="F:ATP-dependent FeS chaperone activity"/>
    <property type="evidence" value="ECO:0007669"/>
    <property type="project" value="InterPro"/>
</dbReference>
<gene>
    <name evidence="8" type="ORF">DB88DRAFT_492297</name>
</gene>
<reference evidence="8" key="1">
    <citation type="submission" date="2023-02" db="EMBL/GenBank/DDBJ databases">
        <title>Identification and recombinant expression of a fungal hydrolase from Papiliotrema laurentii that hydrolyzes apple cutin and clears colloidal polyester polyurethane.</title>
        <authorList>
            <consortium name="DOE Joint Genome Institute"/>
            <person name="Roman V.A."/>
            <person name="Bojanowski C."/>
            <person name="Crable B.R."/>
            <person name="Wagner D.N."/>
            <person name="Hung C.S."/>
            <person name="Nadeau L.J."/>
            <person name="Schratz L."/>
            <person name="Haridas S."/>
            <person name="Pangilinan J."/>
            <person name="Lipzen A."/>
            <person name="Na H."/>
            <person name="Yan M."/>
            <person name="Ng V."/>
            <person name="Grigoriev I.V."/>
            <person name="Spatafora J.W."/>
            <person name="Barlow D."/>
            <person name="Biffinger J."/>
            <person name="Kelley-Loughnane N."/>
            <person name="Varaljay V.A."/>
            <person name="Crookes-Goodson W.J."/>
        </authorList>
    </citation>
    <scope>NUCLEOTIDE SEQUENCE</scope>
    <source>
        <strain evidence="8">5307AH</strain>
    </source>
</reference>
<evidence type="ECO:0000256" key="6">
    <source>
        <dbReference type="ARBA" id="ARBA00024036"/>
    </source>
</evidence>
<comment type="similarity">
    <text evidence="6">Belongs to the Mrp/NBP35 ATP-binding proteins family.</text>
</comment>
<evidence type="ECO:0000256" key="5">
    <source>
        <dbReference type="ARBA" id="ARBA00023014"/>
    </source>
</evidence>